<gene>
    <name evidence="3" type="ORF">GA0074694_5294</name>
</gene>
<dbReference type="Proteomes" id="UP000198906">
    <property type="component" value="Unassembled WGS sequence"/>
</dbReference>
<evidence type="ECO:0000313" key="3">
    <source>
        <dbReference type="EMBL" id="SCL29086.1"/>
    </source>
</evidence>
<organism evidence="3 4">
    <name type="scientific">Micromonospora inyonensis</name>
    <dbReference type="NCBI Taxonomy" id="47866"/>
    <lineage>
        <taxon>Bacteria</taxon>
        <taxon>Bacillati</taxon>
        <taxon>Actinomycetota</taxon>
        <taxon>Actinomycetes</taxon>
        <taxon>Micromonosporales</taxon>
        <taxon>Micromonosporaceae</taxon>
        <taxon>Micromonospora</taxon>
    </lineage>
</organism>
<feature type="domain" description="Reverse transcriptase" evidence="2">
    <location>
        <begin position="95"/>
        <end position="347"/>
    </location>
</feature>
<keyword evidence="3" id="KW-0808">Transferase</keyword>
<keyword evidence="4" id="KW-1185">Reference proteome</keyword>
<dbReference type="RefSeq" id="WP_091462621.1">
    <property type="nucleotide sequence ID" value="NZ_FMHU01000002.1"/>
</dbReference>
<dbReference type="InterPro" id="IPR000477">
    <property type="entry name" value="RT_dom"/>
</dbReference>
<keyword evidence="3" id="KW-0548">Nucleotidyltransferase</keyword>
<feature type="region of interest" description="Disordered" evidence="1">
    <location>
        <begin position="1"/>
        <end position="26"/>
    </location>
</feature>
<evidence type="ECO:0000256" key="1">
    <source>
        <dbReference type="SAM" id="MobiDB-lite"/>
    </source>
</evidence>
<dbReference type="CDD" id="cd01651">
    <property type="entry name" value="RT_G2_intron"/>
    <property type="match status" value="1"/>
</dbReference>
<dbReference type="EMBL" id="FMHU01000002">
    <property type="protein sequence ID" value="SCL29086.1"/>
    <property type="molecule type" value="Genomic_DNA"/>
</dbReference>
<feature type="compositionally biased region" description="Polar residues" evidence="1">
    <location>
        <begin position="1"/>
        <end position="20"/>
    </location>
</feature>
<dbReference type="Pfam" id="PF08388">
    <property type="entry name" value="GIIM"/>
    <property type="match status" value="1"/>
</dbReference>
<dbReference type="GO" id="GO:0003964">
    <property type="term" value="F:RNA-directed DNA polymerase activity"/>
    <property type="evidence" value="ECO:0007669"/>
    <property type="project" value="UniProtKB-KW"/>
</dbReference>
<dbReference type="STRING" id="47866.GA0074694_5294"/>
<dbReference type="PANTHER" id="PTHR34047:SF8">
    <property type="entry name" value="PROTEIN YKFC"/>
    <property type="match status" value="1"/>
</dbReference>
<dbReference type="PANTHER" id="PTHR34047">
    <property type="entry name" value="NUCLEAR INTRON MATURASE 1, MITOCHONDRIAL-RELATED"/>
    <property type="match status" value="1"/>
</dbReference>
<dbReference type="Pfam" id="PF00078">
    <property type="entry name" value="RVT_1"/>
    <property type="match status" value="1"/>
</dbReference>
<dbReference type="InterPro" id="IPR051083">
    <property type="entry name" value="GrpII_Intron_Splice-Mob/Def"/>
</dbReference>
<reference evidence="4" key="1">
    <citation type="submission" date="2016-06" db="EMBL/GenBank/DDBJ databases">
        <authorList>
            <person name="Varghese N."/>
        </authorList>
    </citation>
    <scope>NUCLEOTIDE SEQUENCE [LARGE SCALE GENOMIC DNA]</scope>
    <source>
        <strain evidence="4">DSM 46123</strain>
    </source>
</reference>
<dbReference type="PROSITE" id="PS50878">
    <property type="entry name" value="RT_POL"/>
    <property type="match status" value="1"/>
</dbReference>
<dbReference type="InterPro" id="IPR013597">
    <property type="entry name" value="Mat_intron_G2"/>
</dbReference>
<evidence type="ECO:0000259" key="2">
    <source>
        <dbReference type="PROSITE" id="PS50878"/>
    </source>
</evidence>
<sequence length="489" mass="55589">MPKDASVNTGAAQEQGSSGPSRRVSEMQAKLHRWAVADCGRRFDDLFNLVHDPATLIMAFDRVAGNQGARTAGVDGLTVADVEERIGVPGFLDDLRAQLKVGTFRPLPVRERKIPKPGGSGKVRRLGIPTIADRVVQAALKLVLEPIFEADFKPVSYGFRPNRRAQDAVAEIHFFGTRGYRWVLDADIHACFDEIEHVAVMDRVRKRIKDKRILSLVKAFLKAGVLTELGGHQDTHTGTPQGGIISPLLANIALSVLDEHMHATWEPGGMMSTQDRRRRRRLKGLPNWRIVRYADDFVVLVHGTEPDAEVLREEISQVLRPVGLRLSPAKTRVVHMSEGFDFLGFHIQWRRKRGTSKWYVYTFVAQRPLRSVKAKIRALTHKTSQQDLEYVLTSLNMVMHGWANYFRHAVAKNTFGTVDNFTWWRLIRMLRERHHWTWSDVRRRFVTASGQWLPITAGEAELRKISAIPVTRYRYRSTAIPSPWPLQPA</sequence>
<proteinExistence type="predicted"/>
<keyword evidence="3" id="KW-0695">RNA-directed DNA polymerase</keyword>
<evidence type="ECO:0000313" key="4">
    <source>
        <dbReference type="Proteomes" id="UP000198906"/>
    </source>
</evidence>
<dbReference type="InterPro" id="IPR030931">
    <property type="entry name" value="Group_II_RT_mat"/>
</dbReference>
<accession>A0A1C6SHW4</accession>
<protein>
    <submittedName>
        <fullName evidence="3">RNA-directed DNA polymerase</fullName>
    </submittedName>
</protein>
<name>A0A1C6SHW4_9ACTN</name>
<dbReference type="SUPFAM" id="SSF56672">
    <property type="entry name" value="DNA/RNA polymerases"/>
    <property type="match status" value="1"/>
</dbReference>
<dbReference type="InterPro" id="IPR043502">
    <property type="entry name" value="DNA/RNA_pol_sf"/>
</dbReference>
<dbReference type="AlphaFoldDB" id="A0A1C6SHW4"/>
<dbReference type="NCBIfam" id="TIGR04416">
    <property type="entry name" value="group_II_RT_mat"/>
    <property type="match status" value="1"/>
</dbReference>